<evidence type="ECO:0000256" key="6">
    <source>
        <dbReference type="RuleBase" id="RU361187"/>
    </source>
</evidence>
<gene>
    <name evidence="9" type="ORF">HZZ10_12505</name>
</gene>
<name>A0A853EUF4_9MICO</name>
<dbReference type="SUPFAM" id="SSF75005">
    <property type="entry name" value="Arabinanase/levansucrase/invertase"/>
    <property type="match status" value="1"/>
</dbReference>
<evidence type="ECO:0000256" key="5">
    <source>
        <dbReference type="PIRSR" id="PIRSR606710-2"/>
    </source>
</evidence>
<dbReference type="InterPro" id="IPR041542">
    <property type="entry name" value="GH43_C2"/>
</dbReference>
<accession>A0A853EUF4</accession>
<dbReference type="PANTHER" id="PTHR42812">
    <property type="entry name" value="BETA-XYLOSIDASE"/>
    <property type="match status" value="1"/>
</dbReference>
<feature type="region of interest" description="Disordered" evidence="7">
    <location>
        <begin position="276"/>
        <end position="345"/>
    </location>
</feature>
<dbReference type="Gene3D" id="2.60.120.200">
    <property type="match status" value="1"/>
</dbReference>
<dbReference type="Proteomes" id="UP000561011">
    <property type="component" value="Unassembled WGS sequence"/>
</dbReference>
<feature type="site" description="Important for catalytic activity, responsible for pKa modulation of the active site Glu and correct orientation of both the proton donor and substrate" evidence="5">
    <location>
        <position position="123"/>
    </location>
</feature>
<organism evidence="9 10">
    <name type="scientific">Sanguibacter inulinus</name>
    <dbReference type="NCBI Taxonomy" id="60922"/>
    <lineage>
        <taxon>Bacteria</taxon>
        <taxon>Bacillati</taxon>
        <taxon>Actinomycetota</taxon>
        <taxon>Actinomycetes</taxon>
        <taxon>Micrococcales</taxon>
        <taxon>Sanguibacteraceae</taxon>
        <taxon>Sanguibacter</taxon>
    </lineage>
</organism>
<reference evidence="9 10" key="1">
    <citation type="submission" date="2020-07" db="EMBL/GenBank/DDBJ databases">
        <title>MOT database genomes.</title>
        <authorList>
            <person name="Joseph S."/>
            <person name="Aduse-Opoku J."/>
            <person name="Hashim A."/>
            <person name="Wade W."/>
            <person name="Curtis M."/>
        </authorList>
    </citation>
    <scope>NUCLEOTIDE SEQUENCE [LARGE SCALE GENOMIC DNA]</scope>
    <source>
        <strain evidence="9 10">DSM 100099</strain>
    </source>
</reference>
<evidence type="ECO:0000256" key="7">
    <source>
        <dbReference type="SAM" id="MobiDB-lite"/>
    </source>
</evidence>
<dbReference type="EMBL" id="JACBYE010000031">
    <property type="protein sequence ID" value="NYS94336.1"/>
    <property type="molecule type" value="Genomic_DNA"/>
</dbReference>
<evidence type="ECO:0000313" key="10">
    <source>
        <dbReference type="Proteomes" id="UP000561011"/>
    </source>
</evidence>
<dbReference type="Pfam" id="PF17851">
    <property type="entry name" value="GH43_C2"/>
    <property type="match status" value="1"/>
</dbReference>
<dbReference type="InterPro" id="IPR023296">
    <property type="entry name" value="Glyco_hydro_beta-prop_sf"/>
</dbReference>
<keyword evidence="3 6" id="KW-0326">Glycosidase</keyword>
<dbReference type="InterPro" id="IPR013320">
    <property type="entry name" value="ConA-like_dom_sf"/>
</dbReference>
<dbReference type="GO" id="GO:0004553">
    <property type="term" value="F:hydrolase activity, hydrolyzing O-glycosyl compounds"/>
    <property type="evidence" value="ECO:0007669"/>
    <property type="project" value="InterPro"/>
</dbReference>
<dbReference type="AlphaFoldDB" id="A0A853EUF4"/>
<evidence type="ECO:0000256" key="4">
    <source>
        <dbReference type="PIRSR" id="PIRSR606710-1"/>
    </source>
</evidence>
<dbReference type="InterPro" id="IPR006710">
    <property type="entry name" value="Glyco_hydro_43"/>
</dbReference>
<dbReference type="GO" id="GO:0005975">
    <property type="term" value="P:carbohydrate metabolic process"/>
    <property type="evidence" value="ECO:0007669"/>
    <property type="project" value="InterPro"/>
</dbReference>
<evidence type="ECO:0000256" key="3">
    <source>
        <dbReference type="ARBA" id="ARBA00023295"/>
    </source>
</evidence>
<dbReference type="InterPro" id="IPR051795">
    <property type="entry name" value="Glycosyl_Hydrlase_43"/>
</dbReference>
<feature type="domain" description="Beta-xylosidase C-terminal Concanavalin A-like" evidence="8">
    <location>
        <begin position="343"/>
        <end position="538"/>
    </location>
</feature>
<dbReference type="Gene3D" id="2.115.10.20">
    <property type="entry name" value="Glycosyl hydrolase domain, family 43"/>
    <property type="match status" value="1"/>
</dbReference>
<dbReference type="Pfam" id="PF04616">
    <property type="entry name" value="Glyco_hydro_43"/>
    <property type="match status" value="1"/>
</dbReference>
<evidence type="ECO:0000259" key="8">
    <source>
        <dbReference type="Pfam" id="PF17851"/>
    </source>
</evidence>
<dbReference type="RefSeq" id="WP_179913761.1">
    <property type="nucleotide sequence ID" value="NZ_JACBYE010000031.1"/>
</dbReference>
<dbReference type="SUPFAM" id="SSF49899">
    <property type="entry name" value="Concanavalin A-like lectins/glucanases"/>
    <property type="match status" value="1"/>
</dbReference>
<sequence>MTTYTNPVLDADWPDPDVVRVGDDYYLVASSFNRAPGLPVLHSRDLVTWEHVTNALSALPPLDHFSLPRHGGGVWAPSLRHHDGTFYLTYPDPDHGIYVLTATDPRGPWSAPHLLLAGRGIIDPCPLWDDDGRTYLVHGWAKSRSGAKNRLTLVEVDAGLRSVVGPSSTVVDGDAIPGCSTLEGPKMHRRDGWYWIFAPGGGVATGWQYAFRSRDVRGPYEHRTVLEQGPSDVNGPHQGAWVEATDGTDWFVHFQDRGPYGRVVHLQPMVWQPDGWPRIGATTDDEAHAGNPARTHAMPGSAGPAGGGDQADRPDQVPLTPSATRGATGPVVDRAASEPSRDDDFRATTLAPRWHWQANPSEHWARLDGDGVVRLSIEPVDRGSLREVPAVLGQQLPGTPHTATTSLLLAVGLPGGPGVSSTPDHRAGLVVLGTAYAWIGIEVTDGVTHLVCRESVDPDEAGDAGPAERDLHAPVLLDQHVEAEAPVALGLRSSTAADGEVTFSWRLGQGPWQEAEQTFTAREGRWIGAELGLFACGPVGPPALDASGSSARATFGPFSVNLAL</sequence>
<comment type="caution">
    <text evidence="9">The sequence shown here is derived from an EMBL/GenBank/DDBJ whole genome shotgun (WGS) entry which is preliminary data.</text>
</comment>
<feature type="active site" description="Proton donor" evidence="4">
    <location>
        <position position="183"/>
    </location>
</feature>
<comment type="similarity">
    <text evidence="1 6">Belongs to the glycosyl hydrolase 43 family.</text>
</comment>
<feature type="active site" description="Proton acceptor" evidence="4">
    <location>
        <position position="15"/>
    </location>
</feature>
<dbReference type="PANTHER" id="PTHR42812:SF12">
    <property type="entry name" value="BETA-XYLOSIDASE-RELATED"/>
    <property type="match status" value="1"/>
</dbReference>
<dbReference type="CDD" id="cd09001">
    <property type="entry name" value="GH43_FsAxh1-like"/>
    <property type="match status" value="1"/>
</dbReference>
<evidence type="ECO:0000313" key="9">
    <source>
        <dbReference type="EMBL" id="NYS94336.1"/>
    </source>
</evidence>
<evidence type="ECO:0000256" key="2">
    <source>
        <dbReference type="ARBA" id="ARBA00022801"/>
    </source>
</evidence>
<evidence type="ECO:0000256" key="1">
    <source>
        <dbReference type="ARBA" id="ARBA00009865"/>
    </source>
</evidence>
<protein>
    <submittedName>
        <fullName evidence="9">Family 43 glycosylhydrolase</fullName>
    </submittedName>
</protein>
<feature type="compositionally biased region" description="Basic and acidic residues" evidence="7">
    <location>
        <begin position="335"/>
        <end position="345"/>
    </location>
</feature>
<keyword evidence="2 6" id="KW-0378">Hydrolase</keyword>
<keyword evidence="10" id="KW-1185">Reference proteome</keyword>
<proteinExistence type="inferred from homology"/>